<evidence type="ECO:0000313" key="3">
    <source>
        <dbReference type="Proteomes" id="UP000480178"/>
    </source>
</evidence>
<dbReference type="SMART" id="SM00028">
    <property type="entry name" value="TPR"/>
    <property type="match status" value="5"/>
</dbReference>
<dbReference type="PROSITE" id="PS50005">
    <property type="entry name" value="TPR"/>
    <property type="match status" value="4"/>
</dbReference>
<keyword evidence="1" id="KW-0802">TPR repeat</keyword>
<reference evidence="2 3" key="1">
    <citation type="submission" date="2020-01" db="EMBL/GenBank/DDBJ databases">
        <authorList>
            <person name="Kim M.K."/>
        </authorList>
    </citation>
    <scope>NUCLEOTIDE SEQUENCE [LARGE SCALE GENOMIC DNA]</scope>
    <source>
        <strain evidence="2 3">172606-1</strain>
    </source>
</reference>
<protein>
    <submittedName>
        <fullName evidence="2">Tetratricopeptide repeat protein</fullName>
    </submittedName>
</protein>
<dbReference type="InterPro" id="IPR011990">
    <property type="entry name" value="TPR-like_helical_dom_sf"/>
</dbReference>
<organism evidence="2 3">
    <name type="scientific">Rhodocytophaga rosea</name>
    <dbReference type="NCBI Taxonomy" id="2704465"/>
    <lineage>
        <taxon>Bacteria</taxon>
        <taxon>Pseudomonadati</taxon>
        <taxon>Bacteroidota</taxon>
        <taxon>Cytophagia</taxon>
        <taxon>Cytophagales</taxon>
        <taxon>Rhodocytophagaceae</taxon>
        <taxon>Rhodocytophaga</taxon>
    </lineage>
</organism>
<dbReference type="PANTHER" id="PTHR10098:SF108">
    <property type="entry name" value="TETRATRICOPEPTIDE REPEAT PROTEIN 28"/>
    <property type="match status" value="1"/>
</dbReference>
<dbReference type="InterPro" id="IPR019734">
    <property type="entry name" value="TPR_rpt"/>
</dbReference>
<name>A0A6C0GLJ4_9BACT</name>
<dbReference type="SUPFAM" id="SSF52467">
    <property type="entry name" value="DHS-like NAD/FAD-binding domain"/>
    <property type="match status" value="1"/>
</dbReference>
<dbReference type="SUPFAM" id="SSF48452">
    <property type="entry name" value="TPR-like"/>
    <property type="match status" value="1"/>
</dbReference>
<dbReference type="AlphaFoldDB" id="A0A6C0GLJ4"/>
<dbReference type="Pfam" id="PF13424">
    <property type="entry name" value="TPR_12"/>
    <property type="match status" value="2"/>
</dbReference>
<dbReference type="Pfam" id="PF13289">
    <property type="entry name" value="SIR2_2"/>
    <property type="match status" value="1"/>
</dbReference>
<proteinExistence type="predicted"/>
<dbReference type="InterPro" id="IPR029035">
    <property type="entry name" value="DHS-like_NAD/FAD-binding_dom"/>
</dbReference>
<evidence type="ECO:0000256" key="1">
    <source>
        <dbReference type="PROSITE-ProRule" id="PRU00339"/>
    </source>
</evidence>
<dbReference type="EMBL" id="CP048222">
    <property type="protein sequence ID" value="QHT68684.1"/>
    <property type="molecule type" value="Genomic_DNA"/>
</dbReference>
<dbReference type="Gene3D" id="3.40.50.1220">
    <property type="entry name" value="TPP-binding domain"/>
    <property type="match status" value="1"/>
</dbReference>
<dbReference type="RefSeq" id="WP_162444692.1">
    <property type="nucleotide sequence ID" value="NZ_CP048222.1"/>
</dbReference>
<dbReference type="Proteomes" id="UP000480178">
    <property type="component" value="Chromosome"/>
</dbReference>
<dbReference type="Pfam" id="PF13181">
    <property type="entry name" value="TPR_8"/>
    <property type="match status" value="1"/>
</dbReference>
<feature type="repeat" description="TPR" evidence="1">
    <location>
        <begin position="387"/>
        <end position="420"/>
    </location>
</feature>
<dbReference type="PROSITE" id="PS50293">
    <property type="entry name" value="TPR_REGION"/>
    <property type="match status" value="1"/>
</dbReference>
<feature type="repeat" description="TPR" evidence="1">
    <location>
        <begin position="430"/>
        <end position="463"/>
    </location>
</feature>
<dbReference type="PANTHER" id="PTHR10098">
    <property type="entry name" value="RAPSYN-RELATED"/>
    <property type="match status" value="1"/>
</dbReference>
<keyword evidence="3" id="KW-1185">Reference proteome</keyword>
<accession>A0A6C0GLJ4</accession>
<dbReference type="KEGG" id="rhoz:GXP67_19565"/>
<sequence length="522" mass="60958">MENFSSIENILNELSKKDNKLVIFCGAGISINSGLPAAIPLLNQILEHLEVDLEDKEKLIKPDWTLAMPFEMFFEIFLENSKDFQILDVFKDGKPSTNHWFILKCHQHNLMNEIYTTNFDLLIEKAFEINKTDLLVFKNEKSFPAIDIASVKCRLVKVHGSIDDIESIRTTLTTITNKNLTKERGKVLDNIFSTKEVDRRILILGYSCSDIFDIVPKIEKIFDPKVNVYLIEYDKSIDRKEKVIIEDICQKKENNPFKRYKGQRIKVNTDLFVKWLWNKIDSDYTSTSDFNENWKHHIDKWIKAFNSRYLMFTIIGQLFYRISNYDIALKYHQKALYANEENKKNEGASYSNIGLIYHALKDYKKAIEYFEKALNIFSEIDFYFGIAAANTNLGYSYIYLSDRIRAIKYLKKSLQVSRKKEFREKKLCESDTLCNLGELYEKEAEYYNAIHYYTLALDIDKQGNKAGEAQTLSDLGRVYKLMGNLSSSLKMFKSSNDIAFKVGLQSLLEYTNQQIEEIKIKL</sequence>
<feature type="repeat" description="TPR" evidence="1">
    <location>
        <begin position="309"/>
        <end position="342"/>
    </location>
</feature>
<dbReference type="Gene3D" id="1.25.40.10">
    <property type="entry name" value="Tetratricopeptide repeat domain"/>
    <property type="match status" value="2"/>
</dbReference>
<gene>
    <name evidence="2" type="ORF">GXP67_19565</name>
</gene>
<feature type="repeat" description="TPR" evidence="1">
    <location>
        <begin position="347"/>
        <end position="380"/>
    </location>
</feature>
<evidence type="ECO:0000313" key="2">
    <source>
        <dbReference type="EMBL" id="QHT68684.1"/>
    </source>
</evidence>